<dbReference type="Pfam" id="PF19431">
    <property type="entry name" value="MEKK4_N"/>
    <property type="match status" value="1"/>
</dbReference>
<dbReference type="GO" id="GO:0048471">
    <property type="term" value="C:perinuclear region of cytoplasm"/>
    <property type="evidence" value="ECO:0007669"/>
    <property type="project" value="UniProtKB-SubCell"/>
</dbReference>
<keyword evidence="9" id="KW-0479">Metal-binding</keyword>
<feature type="compositionally biased region" description="Basic and acidic residues" evidence="20">
    <location>
        <begin position="1311"/>
        <end position="1320"/>
    </location>
</feature>
<evidence type="ECO:0000256" key="9">
    <source>
        <dbReference type="ARBA" id="ARBA00022723"/>
    </source>
</evidence>
<dbReference type="GO" id="GO:0004709">
    <property type="term" value="F:MAP kinase kinase kinase activity"/>
    <property type="evidence" value="ECO:0007669"/>
    <property type="project" value="UniProtKB-EC"/>
</dbReference>
<proteinExistence type="inferred from homology"/>
<evidence type="ECO:0000256" key="6">
    <source>
        <dbReference type="ARBA" id="ARBA00022527"/>
    </source>
</evidence>
<evidence type="ECO:0000256" key="4">
    <source>
        <dbReference type="ARBA" id="ARBA00012406"/>
    </source>
</evidence>
<dbReference type="CDD" id="cd06626">
    <property type="entry name" value="STKc_MEKK4"/>
    <property type="match status" value="1"/>
</dbReference>
<dbReference type="InterPro" id="IPR000719">
    <property type="entry name" value="Prot_kinase_dom"/>
</dbReference>
<keyword evidence="8" id="KW-0808">Transferase</keyword>
<evidence type="ECO:0000256" key="2">
    <source>
        <dbReference type="ARBA" id="ARBA00004556"/>
    </source>
</evidence>
<name>A0A6A1QF06_BALPH</name>
<comment type="catalytic activity">
    <reaction evidence="14">
        <text>L-threonyl-[protein] + ATP = O-phospho-L-threonyl-[protein] + ADP + H(+)</text>
        <dbReference type="Rhea" id="RHEA:46608"/>
        <dbReference type="Rhea" id="RHEA-COMP:11060"/>
        <dbReference type="Rhea" id="RHEA-COMP:11605"/>
        <dbReference type="ChEBI" id="CHEBI:15378"/>
        <dbReference type="ChEBI" id="CHEBI:30013"/>
        <dbReference type="ChEBI" id="CHEBI:30616"/>
        <dbReference type="ChEBI" id="CHEBI:61977"/>
        <dbReference type="ChEBI" id="CHEBI:456216"/>
        <dbReference type="EC" id="2.7.11.25"/>
    </reaction>
</comment>
<dbReference type="PROSITE" id="PS00108">
    <property type="entry name" value="PROTEIN_KINASE_ST"/>
    <property type="match status" value="1"/>
</dbReference>
<dbReference type="InterPro" id="IPR008271">
    <property type="entry name" value="Ser/Thr_kinase_AS"/>
</dbReference>
<feature type="region of interest" description="Disordered" evidence="20">
    <location>
        <begin position="1202"/>
        <end position="1290"/>
    </location>
</feature>
<organism evidence="22 23">
    <name type="scientific">Balaenoptera physalus</name>
    <name type="common">Fin whale</name>
    <name type="synonym">Balaena physalus</name>
    <dbReference type="NCBI Taxonomy" id="9770"/>
    <lineage>
        <taxon>Eukaryota</taxon>
        <taxon>Metazoa</taxon>
        <taxon>Chordata</taxon>
        <taxon>Craniata</taxon>
        <taxon>Vertebrata</taxon>
        <taxon>Euteleostomi</taxon>
        <taxon>Mammalia</taxon>
        <taxon>Eutheria</taxon>
        <taxon>Laurasiatheria</taxon>
        <taxon>Artiodactyla</taxon>
        <taxon>Whippomorpha</taxon>
        <taxon>Cetacea</taxon>
        <taxon>Mysticeti</taxon>
        <taxon>Balaenopteridae</taxon>
        <taxon>Balaenoptera</taxon>
    </lineage>
</organism>
<dbReference type="InterPro" id="IPR017441">
    <property type="entry name" value="Protein_kinase_ATP_BS"/>
</dbReference>
<comment type="similarity">
    <text evidence="3">Belongs to the protein kinase superfamily. STE Ser/Thr protein kinase family. MAP kinase kinase kinase subfamily.</text>
</comment>
<keyword evidence="11" id="KW-0418">Kinase</keyword>
<dbReference type="PROSITE" id="PS50011">
    <property type="entry name" value="PROTEIN_KINASE_DOM"/>
    <property type="match status" value="1"/>
</dbReference>
<sequence length="1667" mass="188198">MESPGGSFFGNYCLSDTAGETLCLKQRAADCHAFVGKESQGSDVGGKFTKNLLINKEKRVEKRNKVVLSVVCASQSKSSGTPKSGQELPTQQLSLSPTSTQEYTSGDSACKNSESDPADFSDETNTENLYGTSPPSTPRQMKRLSTKHQRNNVGRPTCRANLKEKMNAPNQPPHKDTGKTVENVEEYSYKQEKKVRAALRTTEPDHKKNVQCSFMLDPVGGSLPKKSMPDVDLNKPYLSLGCSNAKLPVSVPMPIARTARQTSRTDCPADRLKFFETLRLLLKLTSVSKKKDREQRGQENTSAFWFNRSNELIWLELQAWHAGRTINDQDLFLYTARQAIPDIINEILTFKVNYGSFAFVRNGASVNGTSVEGQCRAPHGTKVVGYSTYHEHLQRQRVSFEQVKRIMELLEYIEALYPSLQALQKDYEKYAAKDFQDRVQALCLWLNITKDLNQKLRIMGTVLGIKNLSDIGWPVFEIPSPRSSKGNEPEDEGDDTEGELKELESSTDESEEERISDPRGPETRQPIDNSFNIQSPDCVTKKLERLESEDDSVGWGTPDCSTEAGFSRHCLTSIYRPFVDKALKQMGLRKLILRLHKLMDGSLQRARIALVKSDHPVEEILLDALVSFVEFVLQFSEFPDPMWGSDYVQLSRMPPSSEQKCSTVSWDELKSMDLPSFEPAFLVLCRVLLNVIHECLKLRLEQRPAGEPSLLSIKQLVRECKEVLKGGLLMKQYYQFMLHEVLDHLEETDCNIDAFEEDLHKMLMVYFDYMRSWIQMLQQLPQASHSLKNLLEEEWNFTKEIIHYIRGGEAQAGKLFCDIAGMLLKSTGSFLEFGLQESCAEFWTSADDSSASDEIRRSVIEISRALKELFHEARERASKALGFAKMLRKDLEIAAEFILSAPVRDLLDVLKSKQYVKVQIPGLENLQVFVPDAIAEEKSIILQLLNAAAGKDCSKDSYELLIDAYLLLTKHSDRAQDSDGSWATWEAQPVKIVPQVETVDTLRSMQVDNLLLVVMESAHLIIHRKTFQQSTEGLMTLRQEQTSSQPVIAKALQQLKNDALELCNRISDAIDRVDHMFTSEFDAEVDESESATLQQYYREAMIQGYNFGFEYHKEVVRLMSGEFRQKIGDKYISFARKWMNYVLTKCESGRGTRPRWATQGFDFLQAIEPGFISALPEDDFLSLQALMNECIGHVIGKPHSPITAIHRNSPRPVKVPRCHSDPPNPHLIIPTPEGFSTRSVPADTRSLSSPAAATVTATAASGRPGPSGSDSAPPKPISSAHETRGSSVPENDRLASIAAELQFRSLSRHSSPTEERDEPAYPKGDSSGSTRRSWELRTLISQTKDTASRQGPIEAIQKSVRLFEEKRYREMRRKNIIGQVCDTPKSYDNVMHVGLRKVTFKWQRGNKIGEGQYGKVYTCINVDTGELMAMKEIRFQPNDHKTIKETADELKIFEGIKHPNLVRYFGVELHREEMYIFMEYCDEGTLEEVSRLGLQEHVIRLYSKQITVAINVLHEHGIVHRDVKGANIFLTSSGLIKLGDFGCSVKLKNNAQTMPGEVNSTLGTAAYMAPEVITRAKGEGHGRAADIWSLGCVVIEMVTGKRPWHEYEHNFQIMYKVGMGHKPPIPERLSPEGKEFLSHCLESEPRMRWTASQLLDHSFVKVWQIAV</sequence>
<evidence type="ECO:0000256" key="7">
    <source>
        <dbReference type="ARBA" id="ARBA00022553"/>
    </source>
</evidence>
<keyword evidence="12 19" id="KW-0067">ATP-binding</keyword>
<feature type="compositionally biased region" description="Polar residues" evidence="20">
    <location>
        <begin position="75"/>
        <end position="112"/>
    </location>
</feature>
<dbReference type="InterPro" id="IPR050538">
    <property type="entry name" value="MAP_kinase_kinase_kinase"/>
</dbReference>
<protein>
    <recommendedName>
        <fullName evidence="17">Mitogen-activated protein kinase kinase kinase 4</fullName>
        <ecNumber evidence="4">2.7.11.25</ecNumber>
    </recommendedName>
    <alternativeName>
        <fullName evidence="18">MAPK/ERK kinase kinase 4</fullName>
    </alternativeName>
</protein>
<dbReference type="PANTHER" id="PTHR48016">
    <property type="entry name" value="MAP KINASE KINASE KINASE SSK2-RELATED-RELATED"/>
    <property type="match status" value="1"/>
</dbReference>
<evidence type="ECO:0000256" key="12">
    <source>
        <dbReference type="ARBA" id="ARBA00022840"/>
    </source>
</evidence>
<keyword evidence="10 19" id="KW-0547">Nucleotide-binding</keyword>
<accession>A0A6A1QF06</accession>
<evidence type="ECO:0000256" key="15">
    <source>
        <dbReference type="ARBA" id="ARBA00048329"/>
    </source>
</evidence>
<feature type="compositionally biased region" description="Basic and acidic residues" evidence="20">
    <location>
        <begin position="513"/>
        <end position="522"/>
    </location>
</feature>
<dbReference type="EMBL" id="SGJD01000553">
    <property type="protein sequence ID" value="KAB0404671.1"/>
    <property type="molecule type" value="Genomic_DNA"/>
</dbReference>
<evidence type="ECO:0000313" key="22">
    <source>
        <dbReference type="EMBL" id="KAB0404671.1"/>
    </source>
</evidence>
<evidence type="ECO:0000256" key="20">
    <source>
        <dbReference type="SAM" id="MobiDB-lite"/>
    </source>
</evidence>
<comment type="function">
    <text evidence="16">Component of a protein kinase signal transduction cascade. Activates the CSBP2, P38 and JNK MAPK pathways, but not the ERK pathway. Specifically phosphorylates and activates MAP2K4 and MAP2K6.</text>
</comment>
<evidence type="ECO:0000256" key="5">
    <source>
        <dbReference type="ARBA" id="ARBA00022490"/>
    </source>
</evidence>
<reference evidence="22 23" key="1">
    <citation type="journal article" date="2019" name="PLoS ONE">
        <title>Genomic analyses reveal an absence of contemporary introgressive admixture between fin whales and blue whales, despite known hybrids.</title>
        <authorList>
            <person name="Westbury M.V."/>
            <person name="Petersen B."/>
            <person name="Lorenzen E.D."/>
        </authorList>
    </citation>
    <scope>NUCLEOTIDE SEQUENCE [LARGE SCALE GENOMIC DNA]</scope>
    <source>
        <strain evidence="22">FinWhale-01</strain>
    </source>
</reference>
<dbReference type="OrthoDB" id="1043025at2759"/>
<feature type="compositionally biased region" description="Acidic residues" evidence="20">
    <location>
        <begin position="116"/>
        <end position="125"/>
    </location>
</feature>
<evidence type="ECO:0000256" key="14">
    <source>
        <dbReference type="ARBA" id="ARBA00047559"/>
    </source>
</evidence>
<dbReference type="InterPro" id="IPR011009">
    <property type="entry name" value="Kinase-like_dom_sf"/>
</dbReference>
<feature type="compositionally biased region" description="Polar residues" evidence="20">
    <location>
        <begin position="1234"/>
        <end position="1249"/>
    </location>
</feature>
<keyword evidence="13" id="KW-0460">Magnesium</keyword>
<feature type="compositionally biased region" description="Low complexity" evidence="20">
    <location>
        <begin position="1251"/>
        <end position="1260"/>
    </location>
</feature>
<dbReference type="Pfam" id="PF00069">
    <property type="entry name" value="Pkinase"/>
    <property type="match status" value="1"/>
</dbReference>
<evidence type="ECO:0000256" key="11">
    <source>
        <dbReference type="ARBA" id="ARBA00022777"/>
    </source>
</evidence>
<keyword evidence="6" id="KW-0723">Serine/threonine-protein kinase</keyword>
<dbReference type="Proteomes" id="UP000437017">
    <property type="component" value="Unassembled WGS sequence"/>
</dbReference>
<feature type="region of interest" description="Disordered" evidence="20">
    <location>
        <begin position="1304"/>
        <end position="1334"/>
    </location>
</feature>
<feature type="compositionally biased region" description="Basic residues" evidence="20">
    <location>
        <begin position="140"/>
        <end position="150"/>
    </location>
</feature>
<feature type="binding site" evidence="19">
    <location>
        <position position="1431"/>
    </location>
    <ligand>
        <name>ATP</name>
        <dbReference type="ChEBI" id="CHEBI:30616"/>
    </ligand>
</feature>
<comment type="catalytic activity">
    <reaction evidence="15">
        <text>L-seryl-[protein] + ATP = O-phospho-L-seryl-[protein] + ADP + H(+)</text>
        <dbReference type="Rhea" id="RHEA:17989"/>
        <dbReference type="Rhea" id="RHEA-COMP:9863"/>
        <dbReference type="Rhea" id="RHEA-COMP:11604"/>
        <dbReference type="ChEBI" id="CHEBI:15378"/>
        <dbReference type="ChEBI" id="CHEBI:29999"/>
        <dbReference type="ChEBI" id="CHEBI:30616"/>
        <dbReference type="ChEBI" id="CHEBI:83421"/>
        <dbReference type="ChEBI" id="CHEBI:456216"/>
        <dbReference type="EC" id="2.7.11.25"/>
    </reaction>
</comment>
<gene>
    <name evidence="22" type="ORF">E2I00_017584</name>
</gene>
<evidence type="ECO:0000256" key="1">
    <source>
        <dbReference type="ARBA" id="ARBA00001946"/>
    </source>
</evidence>
<dbReference type="PROSITE" id="PS00107">
    <property type="entry name" value="PROTEIN_KINASE_ATP"/>
    <property type="match status" value="1"/>
</dbReference>
<dbReference type="SMART" id="SM00220">
    <property type="entry name" value="S_TKc"/>
    <property type="match status" value="1"/>
</dbReference>
<comment type="subcellular location">
    <subcellularLocation>
        <location evidence="2">Cytoplasm</location>
        <location evidence="2">Perinuclear region</location>
    </subcellularLocation>
</comment>
<evidence type="ECO:0000256" key="13">
    <source>
        <dbReference type="ARBA" id="ARBA00022842"/>
    </source>
</evidence>
<evidence type="ECO:0000256" key="8">
    <source>
        <dbReference type="ARBA" id="ARBA00022679"/>
    </source>
</evidence>
<keyword evidence="23" id="KW-1185">Reference proteome</keyword>
<evidence type="ECO:0000256" key="10">
    <source>
        <dbReference type="ARBA" id="ARBA00022741"/>
    </source>
</evidence>
<dbReference type="EC" id="2.7.11.25" evidence="4"/>
<dbReference type="PANTHER" id="PTHR48016:SF32">
    <property type="entry name" value="MITOGEN-ACTIVATED PROTEIN KINASE KINASE KINASE 4"/>
    <property type="match status" value="1"/>
</dbReference>
<keyword evidence="5" id="KW-0963">Cytoplasm</keyword>
<evidence type="ECO:0000313" key="23">
    <source>
        <dbReference type="Proteomes" id="UP000437017"/>
    </source>
</evidence>
<comment type="caution">
    <text evidence="22">The sequence shown here is derived from an EMBL/GenBank/DDBJ whole genome shotgun (WGS) entry which is preliminary data.</text>
</comment>
<evidence type="ECO:0000259" key="21">
    <source>
        <dbReference type="PROSITE" id="PS50011"/>
    </source>
</evidence>
<keyword evidence="7" id="KW-0597">Phosphoprotein</keyword>
<evidence type="ECO:0000256" key="18">
    <source>
        <dbReference type="ARBA" id="ARBA00083883"/>
    </source>
</evidence>
<dbReference type="GO" id="GO:0005524">
    <property type="term" value="F:ATP binding"/>
    <property type="evidence" value="ECO:0007669"/>
    <property type="project" value="UniProtKB-UniRule"/>
</dbReference>
<evidence type="ECO:0000256" key="3">
    <source>
        <dbReference type="ARBA" id="ARBA00006529"/>
    </source>
</evidence>
<feature type="region of interest" description="Disordered" evidence="20">
    <location>
        <begin position="75"/>
        <end position="154"/>
    </location>
</feature>
<evidence type="ECO:0000256" key="19">
    <source>
        <dbReference type="PROSITE-ProRule" id="PRU10141"/>
    </source>
</evidence>
<dbReference type="SUPFAM" id="SSF56112">
    <property type="entry name" value="Protein kinase-like (PK-like)"/>
    <property type="match status" value="1"/>
</dbReference>
<dbReference type="InterPro" id="IPR045801">
    <property type="entry name" value="MEKK4_N"/>
</dbReference>
<dbReference type="Gene3D" id="1.10.510.10">
    <property type="entry name" value="Transferase(Phosphotransferase) domain 1"/>
    <property type="match status" value="1"/>
</dbReference>
<comment type="cofactor">
    <cofactor evidence="1">
        <name>Mg(2+)</name>
        <dbReference type="ChEBI" id="CHEBI:18420"/>
    </cofactor>
</comment>
<feature type="domain" description="Protein kinase" evidence="21">
    <location>
        <begin position="1402"/>
        <end position="1660"/>
    </location>
</feature>
<dbReference type="FunFam" id="1.10.510.10:FF:000122">
    <property type="entry name" value="Mitogen-activated protein kinase kinase kinase 4"/>
    <property type="match status" value="1"/>
</dbReference>
<feature type="region of interest" description="Disordered" evidence="20">
    <location>
        <begin position="478"/>
        <end position="534"/>
    </location>
</feature>
<dbReference type="GO" id="GO:0046872">
    <property type="term" value="F:metal ion binding"/>
    <property type="evidence" value="ECO:0007669"/>
    <property type="project" value="UniProtKB-KW"/>
</dbReference>
<evidence type="ECO:0000256" key="17">
    <source>
        <dbReference type="ARBA" id="ARBA00069057"/>
    </source>
</evidence>
<evidence type="ECO:0000256" key="16">
    <source>
        <dbReference type="ARBA" id="ARBA00060115"/>
    </source>
</evidence>